<organism evidence="1 2">
    <name type="scientific">Phytophthora ramorum</name>
    <name type="common">Sudden oak death agent</name>
    <dbReference type="NCBI Taxonomy" id="164328"/>
    <lineage>
        <taxon>Eukaryota</taxon>
        <taxon>Sar</taxon>
        <taxon>Stramenopiles</taxon>
        <taxon>Oomycota</taxon>
        <taxon>Peronosporomycetes</taxon>
        <taxon>Peronosporales</taxon>
        <taxon>Peronosporaceae</taxon>
        <taxon>Phytophthora</taxon>
    </lineage>
</organism>
<dbReference type="VEuPathDB" id="FungiDB:KRP23_2945"/>
<reference evidence="1" key="2">
    <citation type="submission" date="2015-06" db="UniProtKB">
        <authorList>
            <consortium name="EnsemblProtists"/>
        </authorList>
    </citation>
    <scope>IDENTIFICATION</scope>
    <source>
        <strain evidence="1">Pr102</strain>
    </source>
</reference>
<dbReference type="Gene3D" id="3.40.50.1240">
    <property type="entry name" value="Phosphoglycerate mutase-like"/>
    <property type="match status" value="1"/>
</dbReference>
<accession>H3H4Q9</accession>
<name>H3H4Q9_PHYRM</name>
<dbReference type="STRING" id="164328.H3H4Q9"/>
<dbReference type="VEuPathDB" id="FungiDB:KRP22_14909"/>
<dbReference type="InterPro" id="IPR000560">
    <property type="entry name" value="His_Pase_clade-2"/>
</dbReference>
<evidence type="ECO:0000313" key="1">
    <source>
        <dbReference type="EnsemblProtists" id="Phyra85565"/>
    </source>
</evidence>
<dbReference type="Pfam" id="PF00328">
    <property type="entry name" value="His_Phos_2"/>
    <property type="match status" value="1"/>
</dbReference>
<protein>
    <submittedName>
        <fullName evidence="1">Uncharacterized protein</fullName>
    </submittedName>
</protein>
<dbReference type="GO" id="GO:0016791">
    <property type="term" value="F:phosphatase activity"/>
    <property type="evidence" value="ECO:0000318"/>
    <property type="project" value="GO_Central"/>
</dbReference>
<proteinExistence type="predicted"/>
<dbReference type="AlphaFoldDB" id="H3H4Q9"/>
<dbReference type="HOGENOM" id="CLU_1597724_0_0_1"/>
<evidence type="ECO:0000313" key="2">
    <source>
        <dbReference type="Proteomes" id="UP000005238"/>
    </source>
</evidence>
<dbReference type="SUPFAM" id="SSF53254">
    <property type="entry name" value="Phosphoglycerate mutase-like"/>
    <property type="match status" value="1"/>
</dbReference>
<dbReference type="InParanoid" id="H3H4Q9"/>
<dbReference type="EMBL" id="DS566230">
    <property type="status" value="NOT_ANNOTATED_CDS"/>
    <property type="molecule type" value="Genomic_DNA"/>
</dbReference>
<dbReference type="Proteomes" id="UP000005238">
    <property type="component" value="Unassembled WGS sequence"/>
</dbReference>
<dbReference type="InterPro" id="IPR029033">
    <property type="entry name" value="His_PPase_superfam"/>
</dbReference>
<dbReference type="EnsemblProtists" id="Phyra85565">
    <property type="protein sequence ID" value="Phyra85565"/>
    <property type="gene ID" value="Phyra85565"/>
</dbReference>
<sequence length="167" mass="19087">MATPSTTVTAAGKGRALKERHGTLLDDNIQVDDVYVLCSSVPRTIESVQCLLKGFFEQQKTPQVYVHRYAHNVLATTHPLQDDVVHLRSKVERAGLWQQTLALAHAHPSVKAREREWSAVTDRSRSPIQVEFDCCRWQRLMPLDLREQTRAESRRNFVTVDRMPGLL</sequence>
<reference evidence="2" key="1">
    <citation type="journal article" date="2006" name="Science">
        <title>Phytophthora genome sequences uncover evolutionary origins and mechanisms of pathogenesis.</title>
        <authorList>
            <person name="Tyler B.M."/>
            <person name="Tripathy S."/>
            <person name="Zhang X."/>
            <person name="Dehal P."/>
            <person name="Jiang R.H."/>
            <person name="Aerts A."/>
            <person name="Arredondo F.D."/>
            <person name="Baxter L."/>
            <person name="Bensasson D."/>
            <person name="Beynon J.L."/>
            <person name="Chapman J."/>
            <person name="Damasceno C.M."/>
            <person name="Dorrance A.E."/>
            <person name="Dou D."/>
            <person name="Dickerman A.W."/>
            <person name="Dubchak I.L."/>
            <person name="Garbelotto M."/>
            <person name="Gijzen M."/>
            <person name="Gordon S.G."/>
            <person name="Govers F."/>
            <person name="Grunwald N.J."/>
            <person name="Huang W."/>
            <person name="Ivors K.L."/>
            <person name="Jones R.W."/>
            <person name="Kamoun S."/>
            <person name="Krampis K."/>
            <person name="Lamour K.H."/>
            <person name="Lee M.K."/>
            <person name="McDonald W.H."/>
            <person name="Medina M."/>
            <person name="Meijer H.J."/>
            <person name="Nordberg E.K."/>
            <person name="Maclean D.J."/>
            <person name="Ospina-Giraldo M.D."/>
            <person name="Morris P.F."/>
            <person name="Phuntumart V."/>
            <person name="Putnam N.H."/>
            <person name="Rash S."/>
            <person name="Rose J.K."/>
            <person name="Sakihama Y."/>
            <person name="Salamov A.A."/>
            <person name="Savidor A."/>
            <person name="Scheuring C.F."/>
            <person name="Smith B.M."/>
            <person name="Sobral B.W."/>
            <person name="Terry A."/>
            <person name="Torto-Alalibo T.A."/>
            <person name="Win J."/>
            <person name="Xu Z."/>
            <person name="Zhang H."/>
            <person name="Grigoriev I.V."/>
            <person name="Rokhsar D.S."/>
            <person name="Boore J.L."/>
        </authorList>
    </citation>
    <scope>NUCLEOTIDE SEQUENCE [LARGE SCALE GENOMIC DNA]</scope>
    <source>
        <strain evidence="2">Pr102</strain>
    </source>
</reference>
<keyword evidence="2" id="KW-1185">Reference proteome</keyword>